<organism evidence="2 3">
    <name type="scientific">Bdellovibrio reynosensis</name>
    <dbReference type="NCBI Taxonomy" id="2835041"/>
    <lineage>
        <taxon>Bacteria</taxon>
        <taxon>Pseudomonadati</taxon>
        <taxon>Bdellovibrionota</taxon>
        <taxon>Bdellovibrionia</taxon>
        <taxon>Bdellovibrionales</taxon>
        <taxon>Pseudobdellovibrionaceae</taxon>
        <taxon>Bdellovibrio</taxon>
    </lineage>
</organism>
<dbReference type="RefSeq" id="WP_243537960.1">
    <property type="nucleotide sequence ID" value="NZ_CP093442.1"/>
</dbReference>
<feature type="signal peptide" evidence="1">
    <location>
        <begin position="1"/>
        <end position="17"/>
    </location>
</feature>
<sequence>MKILLALVLALPMFAHAYKESYVNRTSNPYVPKAGIVTSAQICVDKVNYFFRVYIPKHTVETCRERRMDYTDSKYPKEICIGRKVTTVPAHYEDKSMYTQKDVCVKWNRSDSTRPRCIGYERQTVQLPLTYTQYTYEWSDYRKERPIKTEEKVIETCR</sequence>
<evidence type="ECO:0000256" key="1">
    <source>
        <dbReference type="SAM" id="SignalP"/>
    </source>
</evidence>
<dbReference type="EMBL" id="CP093442">
    <property type="protein sequence ID" value="UOF01520.1"/>
    <property type="molecule type" value="Genomic_DNA"/>
</dbReference>
<proteinExistence type="predicted"/>
<feature type="chain" id="PRO_5046367971" description="Secreted protein" evidence="1">
    <location>
        <begin position="18"/>
        <end position="158"/>
    </location>
</feature>
<keyword evidence="3" id="KW-1185">Reference proteome</keyword>
<evidence type="ECO:0000313" key="3">
    <source>
        <dbReference type="Proteomes" id="UP000830116"/>
    </source>
</evidence>
<dbReference type="Proteomes" id="UP000830116">
    <property type="component" value="Chromosome"/>
</dbReference>
<protein>
    <recommendedName>
        <fullName evidence="4">Secreted protein</fullName>
    </recommendedName>
</protein>
<name>A0ABY4C998_9BACT</name>
<accession>A0ABY4C998</accession>
<keyword evidence="1" id="KW-0732">Signal</keyword>
<reference evidence="2" key="1">
    <citation type="submission" date="2022-03" db="EMBL/GenBank/DDBJ databases">
        <title>Genome Identification and Characterization of new species Bdellovibrio reynosense LBG001 sp. nov. from a Mexico soil sample.</title>
        <authorList>
            <person name="Camilli A."/>
            <person name="Ajao Y."/>
            <person name="Guo X."/>
        </authorList>
    </citation>
    <scope>NUCLEOTIDE SEQUENCE</scope>
    <source>
        <strain evidence="2">LBG001</strain>
    </source>
</reference>
<evidence type="ECO:0008006" key="4">
    <source>
        <dbReference type="Google" id="ProtNLM"/>
    </source>
</evidence>
<gene>
    <name evidence="2" type="ORF">MNR06_00950</name>
</gene>
<evidence type="ECO:0000313" key="2">
    <source>
        <dbReference type="EMBL" id="UOF01520.1"/>
    </source>
</evidence>